<sequence>MGGGRTQHAGRPGFPTRKGRRRPTFTDTVHQPHHRGSQDGAGTPPPPRSRRSEPPRAFTPGGHAGSQQAQSPLGATQGGDNARAPRMRGRGVSPDLGPARLRVAAATSGRDPAVPRLDLPHPARGPPPPGTPSDPWACARPRNPGPVGGAPACPPPRKNLAQFRTPRRARDPCHPGPPSGQPRRSAPVPPPARDPRRPPRLPVQSLGPHRLRTLTQFRDSCLPRTPSGPETLAQPPPPTDPGPSPGPGTPTCPGLGPRDPRPAPVPPPAPDSGRAGPAAAAAAAAAASPQVTASAALAPGRAEQSRAARRAAAAATMEPRGGAA</sequence>
<dbReference type="GeneID" id="109269560"/>
<keyword evidence="2" id="KW-1185">Reference proteome</keyword>
<dbReference type="RefSeq" id="XP_053756699.1">
    <property type="nucleotide sequence ID" value="XM_053900724.1"/>
</dbReference>
<protein>
    <submittedName>
        <fullName evidence="3">Proline-rich proteoglycan 2</fullName>
    </submittedName>
</protein>
<organism evidence="2 3">
    <name type="scientific">Panthera pardus</name>
    <name type="common">Leopard</name>
    <name type="synonym">Felis pardus</name>
    <dbReference type="NCBI Taxonomy" id="9691"/>
    <lineage>
        <taxon>Eukaryota</taxon>
        <taxon>Metazoa</taxon>
        <taxon>Chordata</taxon>
        <taxon>Craniata</taxon>
        <taxon>Vertebrata</taxon>
        <taxon>Euteleostomi</taxon>
        <taxon>Mammalia</taxon>
        <taxon>Eutheria</taxon>
        <taxon>Laurasiatheria</taxon>
        <taxon>Carnivora</taxon>
        <taxon>Feliformia</taxon>
        <taxon>Felidae</taxon>
        <taxon>Pantherinae</taxon>
        <taxon>Panthera</taxon>
    </lineage>
</organism>
<reference evidence="3" key="1">
    <citation type="submission" date="2025-08" db="UniProtKB">
        <authorList>
            <consortium name="RefSeq"/>
        </authorList>
    </citation>
    <scope>IDENTIFICATION</scope>
    <source>
        <tissue evidence="3">Whole blood</tissue>
    </source>
</reference>
<feature type="region of interest" description="Disordered" evidence="1">
    <location>
        <begin position="1"/>
        <end position="324"/>
    </location>
</feature>
<feature type="compositionally biased region" description="Pro residues" evidence="1">
    <location>
        <begin position="234"/>
        <end position="250"/>
    </location>
</feature>
<feature type="compositionally biased region" description="Polar residues" evidence="1">
    <location>
        <begin position="65"/>
        <end position="74"/>
    </location>
</feature>
<evidence type="ECO:0000313" key="3">
    <source>
        <dbReference type="RefSeq" id="XP_053756699.1"/>
    </source>
</evidence>
<gene>
    <name evidence="3" type="primary">LOC109269560</name>
</gene>
<proteinExistence type="predicted"/>
<dbReference type="AlphaFoldDB" id="A0A9W2VDH7"/>
<evidence type="ECO:0000256" key="1">
    <source>
        <dbReference type="SAM" id="MobiDB-lite"/>
    </source>
</evidence>
<name>A0A9W2VDH7_PANPR</name>
<feature type="compositionally biased region" description="Low complexity" evidence="1">
    <location>
        <begin position="271"/>
        <end position="298"/>
    </location>
</feature>
<feature type="compositionally biased region" description="Pro residues" evidence="1">
    <location>
        <begin position="123"/>
        <end position="132"/>
    </location>
</feature>
<accession>A0A9W2VDH7</accession>
<evidence type="ECO:0000313" key="2">
    <source>
        <dbReference type="Proteomes" id="UP001165780"/>
    </source>
</evidence>
<dbReference type="Proteomes" id="UP001165780">
    <property type="component" value="Unplaced"/>
</dbReference>